<protein>
    <submittedName>
        <fullName evidence="3">Peptidase M14 carboxypeptidase A</fullName>
    </submittedName>
</protein>
<dbReference type="RefSeq" id="WP_008424813.1">
    <property type="nucleotide sequence ID" value="NZ_AOIA01000126.1"/>
</dbReference>
<dbReference type="GO" id="GO:0004181">
    <property type="term" value="F:metallocarboxypeptidase activity"/>
    <property type="evidence" value="ECO:0007669"/>
    <property type="project" value="InterPro"/>
</dbReference>
<dbReference type="Pfam" id="PF00246">
    <property type="entry name" value="Peptidase_M14"/>
    <property type="match status" value="1"/>
</dbReference>
<dbReference type="Gene3D" id="3.40.630.10">
    <property type="entry name" value="Zn peptidases"/>
    <property type="match status" value="1"/>
</dbReference>
<dbReference type="GO" id="GO:0008270">
    <property type="term" value="F:zinc ion binding"/>
    <property type="evidence" value="ECO:0007669"/>
    <property type="project" value="InterPro"/>
</dbReference>
<dbReference type="PATRIC" id="fig|1227498.3.peg.2923"/>
<feature type="region of interest" description="Disordered" evidence="1">
    <location>
        <begin position="562"/>
        <end position="604"/>
    </location>
</feature>
<accession>L9X453</accession>
<dbReference type="InterPro" id="IPR006311">
    <property type="entry name" value="TAT_signal"/>
</dbReference>
<dbReference type="PROSITE" id="PS51318">
    <property type="entry name" value="TAT"/>
    <property type="match status" value="1"/>
</dbReference>
<evidence type="ECO:0000313" key="3">
    <source>
        <dbReference type="EMBL" id="ELY56402.1"/>
    </source>
</evidence>
<organism evidence="3 4">
    <name type="scientific">Natronococcus jeotgali DSM 18795</name>
    <dbReference type="NCBI Taxonomy" id="1227498"/>
    <lineage>
        <taxon>Archaea</taxon>
        <taxon>Methanobacteriati</taxon>
        <taxon>Methanobacteriota</taxon>
        <taxon>Stenosarchaea group</taxon>
        <taxon>Halobacteria</taxon>
        <taxon>Halobacteriales</taxon>
        <taxon>Natrialbaceae</taxon>
        <taxon>Natronococcus</taxon>
    </lineage>
</organism>
<keyword evidence="4" id="KW-1185">Reference proteome</keyword>
<dbReference type="EMBL" id="AOIA01000126">
    <property type="protein sequence ID" value="ELY56402.1"/>
    <property type="molecule type" value="Genomic_DNA"/>
</dbReference>
<proteinExistence type="predicted"/>
<gene>
    <name evidence="3" type="ORF">C492_14911</name>
</gene>
<dbReference type="GO" id="GO:0006508">
    <property type="term" value="P:proteolysis"/>
    <property type="evidence" value="ECO:0007669"/>
    <property type="project" value="InterPro"/>
</dbReference>
<keyword evidence="3" id="KW-0378">Hydrolase</keyword>
<dbReference type="OrthoDB" id="202058at2157"/>
<sequence length="961" mass="104318">MSTHDQHHDEAEPTDDRTEYTAEEAADLEADAFDGGGIDRRTFLSVAAATGAALALPTTVSADVTDDALTDVAEFAVNATDEDYEATLVLEFADGDALGAFYDEFGEPDWEIDEDDRAPKVVYREAPTPAAHARLTAAELEAALEDGGIEHVDFSPGANPFWKLDDPYGDYEVYPEYVEEYDVFPSVESARDFVSHGEVGWALEHLEAEHPDMVNLERIGYGPGHENHVTGEDPDLGEIYVAELTNDVQDREAFAEKDKAVFTVAIHGNEQAGREAASRILENAAKGESEAFNPLLDDIAIVYVYINPDGWLVREPHVGGSADDPTINHERGNSTGLDTNRQYPTIGWVDPAFWPAEPADDPGIRPGYDVGYEDMVPDALAAVEHLRGYDNVEYLCDYHMMGWADSMVLNLESNATYEHDGTHNLDEVNRRINDAMTDRWGGPEAIAEDTIRAGRDTADHEEYVPETLQNYGSIYDSLEYNITGGLLGWAGIEEERGGLGAVTVAPELGLRDFQNWRPYVERHLETAYFLSMREFAELCAADTDATVATDDSDVAYVRSETLTRSSADLSHTPDDGSPGKGKGKGKGESENGSHGAASGDGGTEVRCRADRLGAEPTPVDVTENTQTVSVCFLGGGEDGVVRLCDPDGEPVREIDLSEHDADDCCMTDPSSLFFSTPDAGEWTLQYDGDGELAVEIVVVDSDEEHPDPEVVLGYSQQDYEVNPLAFFEDLDPFLEDGSIEGISVHHVGVGRLLKGNSGKRHYDELVIAHDDGIDDPDYVAAIEAFVEAGGDLVLTDTGLYLLDVLEVGDAADLSAADIASTTITIANLEDRNFDHHLLTDLREIQREIWKSPQIGYSANESDQPITVIDDDAFEAAGGEVAGRMDGADAAGVAAGSLSAGDAEINLIGSALPPAFQEYLHPFGMADHALSFMGHTMMCNALGFEQRRFVDGELVGTWGELR</sequence>
<feature type="region of interest" description="Disordered" evidence="1">
    <location>
        <begin position="322"/>
        <end position="341"/>
    </location>
</feature>
<reference evidence="3 4" key="1">
    <citation type="journal article" date="2014" name="PLoS Genet.">
        <title>Phylogenetically driven sequencing of extremely halophilic archaea reveals strategies for static and dynamic osmo-response.</title>
        <authorList>
            <person name="Becker E.A."/>
            <person name="Seitzer P.M."/>
            <person name="Tritt A."/>
            <person name="Larsen D."/>
            <person name="Krusor M."/>
            <person name="Yao A.I."/>
            <person name="Wu D."/>
            <person name="Madern D."/>
            <person name="Eisen J.A."/>
            <person name="Darling A.E."/>
            <person name="Facciotti M.T."/>
        </authorList>
    </citation>
    <scope>NUCLEOTIDE SEQUENCE [LARGE SCALE GENOMIC DNA]</scope>
    <source>
        <strain evidence="3 4">DSM 18795</strain>
    </source>
</reference>
<dbReference type="SUPFAM" id="SSF53187">
    <property type="entry name" value="Zn-dependent exopeptidases"/>
    <property type="match status" value="1"/>
</dbReference>
<evidence type="ECO:0000259" key="2">
    <source>
        <dbReference type="Pfam" id="PF00246"/>
    </source>
</evidence>
<feature type="domain" description="Peptidase M14" evidence="2">
    <location>
        <begin position="203"/>
        <end position="454"/>
    </location>
</feature>
<dbReference type="InterPro" id="IPR000834">
    <property type="entry name" value="Peptidase_M14"/>
</dbReference>
<dbReference type="Proteomes" id="UP000011531">
    <property type="component" value="Unassembled WGS sequence"/>
</dbReference>
<evidence type="ECO:0000313" key="4">
    <source>
        <dbReference type="Proteomes" id="UP000011531"/>
    </source>
</evidence>
<name>L9X453_9EURY</name>
<keyword evidence="3" id="KW-0645">Protease</keyword>
<evidence type="ECO:0000256" key="1">
    <source>
        <dbReference type="SAM" id="MobiDB-lite"/>
    </source>
</evidence>
<comment type="caution">
    <text evidence="3">The sequence shown here is derived from an EMBL/GenBank/DDBJ whole genome shotgun (WGS) entry which is preliminary data.</text>
</comment>
<dbReference type="AlphaFoldDB" id="L9X453"/>
<keyword evidence="3" id="KW-0121">Carboxypeptidase</keyword>